<dbReference type="PIRSF" id="PIRSF018266">
    <property type="entry name" value="FecR"/>
    <property type="match status" value="1"/>
</dbReference>
<keyword evidence="5" id="KW-1185">Reference proteome</keyword>
<dbReference type="RefSeq" id="WP_149278758.1">
    <property type="nucleotide sequence ID" value="NZ_CP043506.1"/>
</dbReference>
<evidence type="ECO:0000259" key="3">
    <source>
        <dbReference type="Pfam" id="PF16220"/>
    </source>
</evidence>
<dbReference type="KEGG" id="acek:FLP30_04415"/>
<evidence type="ECO:0000313" key="4">
    <source>
        <dbReference type="EMBL" id="QEO17079.1"/>
    </source>
</evidence>
<keyword evidence="1" id="KW-0812">Transmembrane</keyword>
<sequence>MTNPPTPRRAAANWHMLLREDPEDPILASQFAQWLAADPSHAQAWAEVCQTIDTLLTAPVERQHYELPGLHKPRLAWHKRLSVRLWAGSAAAMACAILALFGPDTLLWLKADYYTGYGQTQHIHLADGSTIALAPRSAIAVRMTANARAITLLRGEALFDVQHNAQRPLTVTTANSVATDLGTVFDVLTGQSRTTLAVKEGSSRFERRTHPSQGHDLHAGEWMSLTATQSMAGQIPPDSIGAWADGVLVARSLRLADLAARLQPWTRRRIVILDRTLAEKRVTGVYDLNNPLKALQLALRPHGGTVGTLVPGVLLVIGPS</sequence>
<keyword evidence="1" id="KW-0472">Membrane</keyword>
<organism evidence="4 5">
    <name type="scientific">Acetobacter vaccinii</name>
    <dbReference type="NCBI Taxonomy" id="2592655"/>
    <lineage>
        <taxon>Bacteria</taxon>
        <taxon>Pseudomonadati</taxon>
        <taxon>Pseudomonadota</taxon>
        <taxon>Alphaproteobacteria</taxon>
        <taxon>Acetobacterales</taxon>
        <taxon>Acetobacteraceae</taxon>
        <taxon>Acetobacter</taxon>
    </lineage>
</organism>
<feature type="domain" description="FecR protein" evidence="2">
    <location>
        <begin position="112"/>
        <end position="202"/>
    </location>
</feature>
<dbReference type="InterPro" id="IPR012373">
    <property type="entry name" value="Ferrdict_sens_TM"/>
</dbReference>
<keyword evidence="1" id="KW-1133">Transmembrane helix</keyword>
<evidence type="ECO:0000313" key="5">
    <source>
        <dbReference type="Proteomes" id="UP000324536"/>
    </source>
</evidence>
<protein>
    <submittedName>
        <fullName evidence="4">DUF4880 domain-containing protein</fullName>
    </submittedName>
</protein>
<accession>A0A5C1YPF6</accession>
<feature type="transmembrane region" description="Helical" evidence="1">
    <location>
        <begin position="81"/>
        <end position="101"/>
    </location>
</feature>
<dbReference type="Proteomes" id="UP000324536">
    <property type="component" value="Chromosome"/>
</dbReference>
<name>A0A5C1YPF6_9PROT</name>
<dbReference type="GO" id="GO:0016989">
    <property type="term" value="F:sigma factor antagonist activity"/>
    <property type="evidence" value="ECO:0007669"/>
    <property type="project" value="TreeGrafter"/>
</dbReference>
<reference evidence="4 5" key="1">
    <citation type="submission" date="2019-09" db="EMBL/GenBank/DDBJ databases">
        <title>Genome sequencing of strain KACC 21233.</title>
        <authorList>
            <person name="Heo J."/>
            <person name="Kim S.-J."/>
            <person name="Kim J.-S."/>
            <person name="Hong S.-B."/>
            <person name="Kwon S.-W."/>
        </authorList>
    </citation>
    <scope>NUCLEOTIDE SEQUENCE [LARGE SCALE GENOMIC DNA]</scope>
    <source>
        <strain evidence="4 5">KACC 21233</strain>
    </source>
</reference>
<gene>
    <name evidence="4" type="ORF">FLP30_04415</name>
</gene>
<feature type="domain" description="FecR N-terminal" evidence="3">
    <location>
        <begin position="9"/>
        <end position="50"/>
    </location>
</feature>
<proteinExistence type="predicted"/>
<evidence type="ECO:0000259" key="2">
    <source>
        <dbReference type="Pfam" id="PF04773"/>
    </source>
</evidence>
<dbReference type="InterPro" id="IPR032623">
    <property type="entry name" value="FecR_N"/>
</dbReference>
<dbReference type="PANTHER" id="PTHR30273">
    <property type="entry name" value="PERIPLASMIC SIGNAL SENSOR AND SIGMA FACTOR ACTIVATOR FECR-RELATED"/>
    <property type="match status" value="1"/>
</dbReference>
<dbReference type="EMBL" id="CP043506">
    <property type="protein sequence ID" value="QEO17079.1"/>
    <property type="molecule type" value="Genomic_DNA"/>
</dbReference>
<evidence type="ECO:0000256" key="1">
    <source>
        <dbReference type="SAM" id="Phobius"/>
    </source>
</evidence>
<dbReference type="OrthoDB" id="7339213at2"/>
<dbReference type="PANTHER" id="PTHR30273:SF2">
    <property type="entry name" value="PROTEIN FECR"/>
    <property type="match status" value="1"/>
</dbReference>
<dbReference type="InterPro" id="IPR006860">
    <property type="entry name" value="FecR"/>
</dbReference>
<dbReference type="Pfam" id="PF04773">
    <property type="entry name" value="FecR"/>
    <property type="match status" value="1"/>
</dbReference>
<dbReference type="Gene3D" id="2.60.120.1440">
    <property type="match status" value="1"/>
</dbReference>
<dbReference type="Pfam" id="PF16220">
    <property type="entry name" value="DUF4880"/>
    <property type="match status" value="1"/>
</dbReference>
<dbReference type="AlphaFoldDB" id="A0A5C1YPF6"/>